<feature type="non-terminal residue" evidence="2">
    <location>
        <position position="1"/>
    </location>
</feature>
<keyword evidence="1" id="KW-1133">Transmembrane helix</keyword>
<dbReference type="Proteomes" id="UP001381693">
    <property type="component" value="Unassembled WGS sequence"/>
</dbReference>
<organism evidence="2 3">
    <name type="scientific">Halocaridina rubra</name>
    <name type="common">Hawaiian red shrimp</name>
    <dbReference type="NCBI Taxonomy" id="373956"/>
    <lineage>
        <taxon>Eukaryota</taxon>
        <taxon>Metazoa</taxon>
        <taxon>Ecdysozoa</taxon>
        <taxon>Arthropoda</taxon>
        <taxon>Crustacea</taxon>
        <taxon>Multicrustacea</taxon>
        <taxon>Malacostraca</taxon>
        <taxon>Eumalacostraca</taxon>
        <taxon>Eucarida</taxon>
        <taxon>Decapoda</taxon>
        <taxon>Pleocyemata</taxon>
        <taxon>Caridea</taxon>
        <taxon>Atyoidea</taxon>
        <taxon>Atyidae</taxon>
        <taxon>Halocaridina</taxon>
    </lineage>
</organism>
<dbReference type="AlphaFoldDB" id="A0AAN9A1Q6"/>
<feature type="transmembrane region" description="Helical" evidence="1">
    <location>
        <begin position="45"/>
        <end position="67"/>
    </location>
</feature>
<evidence type="ECO:0000313" key="2">
    <source>
        <dbReference type="EMBL" id="KAK7069145.1"/>
    </source>
</evidence>
<dbReference type="EMBL" id="JAXCGZ010017013">
    <property type="protein sequence ID" value="KAK7069145.1"/>
    <property type="molecule type" value="Genomic_DNA"/>
</dbReference>
<comment type="caution">
    <text evidence="2">The sequence shown here is derived from an EMBL/GenBank/DDBJ whole genome shotgun (WGS) entry which is preliminary data.</text>
</comment>
<keyword evidence="1" id="KW-0472">Membrane</keyword>
<evidence type="ECO:0000256" key="1">
    <source>
        <dbReference type="SAM" id="Phobius"/>
    </source>
</evidence>
<sequence length="112" mass="12301">DGSTPNSPSETTDNTLSTTTYAFMSTSNYCNPVPEALPSTSEPSLYAVICLLLVIMIGLGGFMKYVCKVQGRIEEARNRVHLLTRLVTALTTQEPDSTRNSLHMEDKCRALD</sequence>
<proteinExistence type="predicted"/>
<accession>A0AAN9A1Q6</accession>
<protein>
    <submittedName>
        <fullName evidence="2">Uncharacterized protein</fullName>
    </submittedName>
</protein>
<keyword evidence="1" id="KW-0812">Transmembrane</keyword>
<reference evidence="2 3" key="1">
    <citation type="submission" date="2023-11" db="EMBL/GenBank/DDBJ databases">
        <title>Halocaridina rubra genome assembly.</title>
        <authorList>
            <person name="Smith C."/>
        </authorList>
    </citation>
    <scope>NUCLEOTIDE SEQUENCE [LARGE SCALE GENOMIC DNA]</scope>
    <source>
        <strain evidence="2">EP-1</strain>
        <tissue evidence="2">Whole</tissue>
    </source>
</reference>
<evidence type="ECO:0000313" key="3">
    <source>
        <dbReference type="Proteomes" id="UP001381693"/>
    </source>
</evidence>
<gene>
    <name evidence="2" type="ORF">SK128_007984</name>
</gene>
<name>A0AAN9A1Q6_HALRR</name>
<keyword evidence="3" id="KW-1185">Reference proteome</keyword>